<dbReference type="PANTHER" id="PTHR32432:SF3">
    <property type="entry name" value="ETHANOLAMINE UTILIZATION PROTEIN EUTJ"/>
    <property type="match status" value="1"/>
</dbReference>
<dbReference type="InterPro" id="IPR005883">
    <property type="entry name" value="PilM"/>
</dbReference>
<dbReference type="RefSeq" id="WP_257529861.1">
    <property type="nucleotide sequence ID" value="NZ_JANKAS010000003.1"/>
</dbReference>
<dbReference type="Gene3D" id="3.30.420.40">
    <property type="match status" value="2"/>
</dbReference>
<feature type="domain" description="SHS2" evidence="1">
    <location>
        <begin position="30"/>
        <end position="136"/>
    </location>
</feature>
<keyword evidence="3" id="KW-1185">Reference proteome</keyword>
<accession>A0AAE3HDH7</accession>
<protein>
    <submittedName>
        <fullName evidence="2">Ethanolamine utilization protein EutJ</fullName>
    </submittedName>
</protein>
<dbReference type="InterPro" id="IPR003494">
    <property type="entry name" value="SHS2_FtsA"/>
</dbReference>
<dbReference type="SMART" id="SM00842">
    <property type="entry name" value="FtsA"/>
    <property type="match status" value="1"/>
</dbReference>
<dbReference type="NCBIfam" id="NF011660">
    <property type="entry name" value="PRK15080.1"/>
    <property type="match status" value="1"/>
</dbReference>
<proteinExistence type="predicted"/>
<dbReference type="PANTHER" id="PTHR32432">
    <property type="entry name" value="CELL DIVISION PROTEIN FTSA-RELATED"/>
    <property type="match status" value="1"/>
</dbReference>
<dbReference type="GO" id="GO:0051301">
    <property type="term" value="P:cell division"/>
    <property type="evidence" value="ECO:0007669"/>
    <property type="project" value="InterPro"/>
</dbReference>
<dbReference type="Pfam" id="PF11104">
    <property type="entry name" value="PilM_2"/>
    <property type="match status" value="1"/>
</dbReference>
<dbReference type="NCBIfam" id="TIGR02529">
    <property type="entry name" value="EutJ"/>
    <property type="match status" value="1"/>
</dbReference>
<dbReference type="EMBL" id="JANKAS010000003">
    <property type="protein sequence ID" value="MCR1898392.1"/>
    <property type="molecule type" value="Genomic_DNA"/>
</dbReference>
<dbReference type="InterPro" id="IPR043129">
    <property type="entry name" value="ATPase_NBD"/>
</dbReference>
<dbReference type="InterPro" id="IPR013366">
    <property type="entry name" value="EutJ"/>
</dbReference>
<organism evidence="2 3">
    <name type="scientific">Irregularibacter muris</name>
    <dbReference type="NCBI Taxonomy" id="1796619"/>
    <lineage>
        <taxon>Bacteria</taxon>
        <taxon>Bacillati</taxon>
        <taxon>Bacillota</taxon>
        <taxon>Clostridia</taxon>
        <taxon>Eubacteriales</taxon>
        <taxon>Eubacteriaceae</taxon>
        <taxon>Irregularibacter</taxon>
    </lineage>
</organism>
<evidence type="ECO:0000259" key="1">
    <source>
        <dbReference type="SMART" id="SM00842"/>
    </source>
</evidence>
<dbReference type="InterPro" id="IPR050696">
    <property type="entry name" value="FtsA/MreB"/>
</dbReference>
<comment type="caution">
    <text evidence="2">The sequence shown here is derived from an EMBL/GenBank/DDBJ whole genome shotgun (WGS) entry which is preliminary data.</text>
</comment>
<dbReference type="AlphaFoldDB" id="A0AAE3HDH7"/>
<sequence length="275" mass="29744">MDLKETNKQIKDFETLIKTQQHHPYTGELYTGVDLGTSSIVLCVLDQESRIIAGAFERAKVVKDGIIVDFIGAIEVVRRLKAQLEKQLGVHLIKAAGAIPPGVAESSQKIVTNVLEACDFQVVNMVDEPSAAAKLLKIQEGAVVDIGGGTTGISQLQKGKVVFTHDEATGGHHMNLVISGRYHVDYDQAEKIKCSQERAREILATLLPVIDKMANIVKNSIGNKGVKEIYLVGGGSQIQGFEQHFQKDLGLPIIKPYNPMLVTPLGIALSAVEGN</sequence>
<evidence type="ECO:0000313" key="3">
    <source>
        <dbReference type="Proteomes" id="UP001205748"/>
    </source>
</evidence>
<gene>
    <name evidence="2" type="primary">eutJ</name>
    <name evidence="2" type="ORF">NSA47_05235</name>
</gene>
<dbReference type="Proteomes" id="UP001205748">
    <property type="component" value="Unassembled WGS sequence"/>
</dbReference>
<name>A0AAE3HDH7_9FIRM</name>
<reference evidence="2" key="1">
    <citation type="submission" date="2022-07" db="EMBL/GenBank/DDBJ databases">
        <title>Enhanced cultured diversity of the mouse gut microbiota enables custom-made synthetic communities.</title>
        <authorList>
            <person name="Afrizal A."/>
        </authorList>
    </citation>
    <scope>NUCLEOTIDE SEQUENCE</scope>
    <source>
        <strain evidence="2">DSM 28593</strain>
    </source>
</reference>
<evidence type="ECO:0000313" key="2">
    <source>
        <dbReference type="EMBL" id="MCR1898392.1"/>
    </source>
</evidence>
<dbReference type="CDD" id="cd24047">
    <property type="entry name" value="ASKHA_NBD_EutJ"/>
    <property type="match status" value="1"/>
</dbReference>
<dbReference type="SUPFAM" id="SSF53067">
    <property type="entry name" value="Actin-like ATPase domain"/>
    <property type="match status" value="2"/>
</dbReference>